<name>A0A6A6GCS1_9PEZI</name>
<evidence type="ECO:0000313" key="7">
    <source>
        <dbReference type="EMBL" id="KAF2223522.1"/>
    </source>
</evidence>
<comment type="similarity">
    <text evidence="2">Belongs to the SMN family.</text>
</comment>
<evidence type="ECO:0000256" key="5">
    <source>
        <dbReference type="ARBA" id="ARBA00023242"/>
    </source>
</evidence>
<dbReference type="PANTHER" id="PTHR39267:SF1">
    <property type="entry name" value="SURVIVAL MOTOR NEURON PROTEIN"/>
    <property type="match status" value="1"/>
</dbReference>
<feature type="compositionally biased region" description="Polar residues" evidence="6">
    <location>
        <begin position="90"/>
        <end position="103"/>
    </location>
</feature>
<sequence length="161" mass="17903">MSNYDQTHRETWDDSELVNSWNDALDEYKKYHSIAAKGESIDDMITQFNNGETSGKAPPQTQQPFAANDDEDEYMPEAAISPSKVPVQDVGSSTNHAQVHHAVQSQATLPQGVPQALLASVQDENIRNLMMSWYYAGYYTGFFEGQQKAHSDINAGDNTRG</sequence>
<dbReference type="PANTHER" id="PTHR39267">
    <property type="entry name" value="SURVIVAL MOTOR NEURON-LIKE PROTEIN 1"/>
    <property type="match status" value="1"/>
</dbReference>
<evidence type="ECO:0000313" key="8">
    <source>
        <dbReference type="Proteomes" id="UP000799538"/>
    </source>
</evidence>
<dbReference type="EMBL" id="ML992506">
    <property type="protein sequence ID" value="KAF2223522.1"/>
    <property type="molecule type" value="Genomic_DNA"/>
</dbReference>
<evidence type="ECO:0000256" key="2">
    <source>
        <dbReference type="ARBA" id="ARBA00005371"/>
    </source>
</evidence>
<dbReference type="GO" id="GO:0006397">
    <property type="term" value="P:mRNA processing"/>
    <property type="evidence" value="ECO:0007669"/>
    <property type="project" value="UniProtKB-KW"/>
</dbReference>
<keyword evidence="3" id="KW-0507">mRNA processing</keyword>
<keyword evidence="8" id="KW-1185">Reference proteome</keyword>
<dbReference type="InterPro" id="IPR040424">
    <property type="entry name" value="Smn1"/>
</dbReference>
<dbReference type="InterPro" id="IPR047313">
    <property type="entry name" value="SMN_C"/>
</dbReference>
<dbReference type="CDD" id="cd22852">
    <property type="entry name" value="SMN_C"/>
    <property type="match status" value="1"/>
</dbReference>
<evidence type="ECO:0000256" key="3">
    <source>
        <dbReference type="ARBA" id="ARBA00022664"/>
    </source>
</evidence>
<reference evidence="8" key="1">
    <citation type="journal article" date="2020" name="Stud. Mycol.">
        <title>101 Dothideomycetes genomes: A test case for predicting lifestyles and emergence of pathogens.</title>
        <authorList>
            <person name="Haridas S."/>
            <person name="Albert R."/>
            <person name="Binder M."/>
            <person name="Bloem J."/>
            <person name="LaButti K."/>
            <person name="Salamov A."/>
            <person name="Andreopoulos B."/>
            <person name="Baker S."/>
            <person name="Barry K."/>
            <person name="Bills G."/>
            <person name="Bluhm B."/>
            <person name="Cannon C."/>
            <person name="Castanera R."/>
            <person name="Culley D."/>
            <person name="Daum C."/>
            <person name="Ezra D."/>
            <person name="Gonzalez J."/>
            <person name="Henrissat B."/>
            <person name="Kuo A."/>
            <person name="Liang C."/>
            <person name="Lipzen A."/>
            <person name="Lutzoni F."/>
            <person name="Magnuson J."/>
            <person name="Mondo S."/>
            <person name="Nolan M."/>
            <person name="Ohm R."/>
            <person name="Pangilinan J."/>
            <person name="Park H.-J."/>
            <person name="Ramirez L."/>
            <person name="Alfaro M."/>
            <person name="Sun H."/>
            <person name="Tritt A."/>
            <person name="Yoshinaga Y."/>
            <person name="Zwiers L.-H."/>
            <person name="Turgeon B."/>
            <person name="Goodwin S."/>
            <person name="Spatafora J."/>
            <person name="Crous P."/>
            <person name="Grigoriev I."/>
        </authorList>
    </citation>
    <scope>NUCLEOTIDE SEQUENCE [LARGE SCALE GENOMIC DNA]</scope>
    <source>
        <strain evidence="8">CECT 20119</strain>
    </source>
</reference>
<gene>
    <name evidence="7" type="ORF">BDZ85DRAFT_261725</name>
</gene>
<dbReference type="Proteomes" id="UP000799538">
    <property type="component" value="Unassembled WGS sequence"/>
</dbReference>
<dbReference type="Gene3D" id="3.40.190.10">
    <property type="entry name" value="Periplasmic binding protein-like II"/>
    <property type="match status" value="1"/>
</dbReference>
<feature type="region of interest" description="Disordered" evidence="6">
    <location>
        <begin position="83"/>
        <end position="103"/>
    </location>
</feature>
<proteinExistence type="inferred from homology"/>
<accession>A0A6A6GCS1</accession>
<keyword evidence="5" id="KW-0539">Nucleus</keyword>
<organism evidence="7 8">
    <name type="scientific">Elsinoe ampelina</name>
    <dbReference type="NCBI Taxonomy" id="302913"/>
    <lineage>
        <taxon>Eukaryota</taxon>
        <taxon>Fungi</taxon>
        <taxon>Dikarya</taxon>
        <taxon>Ascomycota</taxon>
        <taxon>Pezizomycotina</taxon>
        <taxon>Dothideomycetes</taxon>
        <taxon>Dothideomycetidae</taxon>
        <taxon>Myriangiales</taxon>
        <taxon>Elsinoaceae</taxon>
        <taxon>Elsinoe</taxon>
    </lineage>
</organism>
<evidence type="ECO:0000256" key="1">
    <source>
        <dbReference type="ARBA" id="ARBA00004123"/>
    </source>
</evidence>
<protein>
    <recommendedName>
        <fullName evidence="9">Survival motor neuron Tudor domain-containing protein</fullName>
    </recommendedName>
</protein>
<evidence type="ECO:0000256" key="4">
    <source>
        <dbReference type="ARBA" id="ARBA00023187"/>
    </source>
</evidence>
<dbReference type="GO" id="GO:0005634">
    <property type="term" value="C:nucleus"/>
    <property type="evidence" value="ECO:0007669"/>
    <property type="project" value="UniProtKB-SubCell"/>
</dbReference>
<keyword evidence="4" id="KW-0508">mRNA splicing</keyword>
<dbReference type="AlphaFoldDB" id="A0A6A6GCS1"/>
<comment type="subcellular location">
    <subcellularLocation>
        <location evidence="1">Nucleus</location>
    </subcellularLocation>
</comment>
<dbReference type="GO" id="GO:0008380">
    <property type="term" value="P:RNA splicing"/>
    <property type="evidence" value="ECO:0007669"/>
    <property type="project" value="UniProtKB-KW"/>
</dbReference>
<evidence type="ECO:0008006" key="9">
    <source>
        <dbReference type="Google" id="ProtNLM"/>
    </source>
</evidence>
<dbReference type="OrthoDB" id="197400at2759"/>
<dbReference type="CDD" id="cd22851">
    <property type="entry name" value="SMN_N"/>
    <property type="match status" value="1"/>
</dbReference>
<evidence type="ECO:0000256" key="6">
    <source>
        <dbReference type="SAM" id="MobiDB-lite"/>
    </source>
</evidence>